<dbReference type="Gene3D" id="3.90.79.10">
    <property type="entry name" value="Nucleoside Triphosphate Pyrophosphohydrolase"/>
    <property type="match status" value="1"/>
</dbReference>
<feature type="non-terminal residue" evidence="5">
    <location>
        <position position="127"/>
    </location>
</feature>
<dbReference type="PANTHER" id="PTHR43046:SF2">
    <property type="entry name" value="8-OXO-DGTP DIPHOSPHATASE-RELATED"/>
    <property type="match status" value="1"/>
</dbReference>
<protein>
    <recommendedName>
        <fullName evidence="4">Nudix hydrolase domain-containing protein</fullName>
    </recommendedName>
</protein>
<dbReference type="Pfam" id="PF00293">
    <property type="entry name" value="NUDIX"/>
    <property type="match status" value="1"/>
</dbReference>
<proteinExistence type="inferred from homology"/>
<name>A0A812YM18_SYMPI</name>
<dbReference type="PRINTS" id="PR00502">
    <property type="entry name" value="NUDIXFAMILY"/>
</dbReference>
<evidence type="ECO:0000256" key="2">
    <source>
        <dbReference type="ARBA" id="ARBA00022801"/>
    </source>
</evidence>
<accession>A0A812YM18</accession>
<evidence type="ECO:0000256" key="3">
    <source>
        <dbReference type="RuleBase" id="RU003476"/>
    </source>
</evidence>
<dbReference type="PROSITE" id="PS00893">
    <property type="entry name" value="NUDIX_BOX"/>
    <property type="match status" value="1"/>
</dbReference>
<dbReference type="InterPro" id="IPR015797">
    <property type="entry name" value="NUDIX_hydrolase-like_dom_sf"/>
</dbReference>
<comment type="similarity">
    <text evidence="3">Belongs to the Nudix hydrolase family.</text>
</comment>
<dbReference type="OrthoDB" id="447842at2759"/>
<evidence type="ECO:0000313" key="5">
    <source>
        <dbReference type="EMBL" id="CAE7782032.1"/>
    </source>
</evidence>
<dbReference type="PROSITE" id="PS51462">
    <property type="entry name" value="NUDIX"/>
    <property type="match status" value="1"/>
</dbReference>
<evidence type="ECO:0000313" key="6">
    <source>
        <dbReference type="Proteomes" id="UP000649617"/>
    </source>
</evidence>
<keyword evidence="2 3" id="KW-0378">Hydrolase</keyword>
<feature type="domain" description="Nudix hydrolase" evidence="4">
    <location>
        <begin position="1"/>
        <end position="118"/>
    </location>
</feature>
<dbReference type="InterPro" id="IPR000086">
    <property type="entry name" value="NUDIX_hydrolase_dom"/>
</dbReference>
<evidence type="ECO:0000256" key="1">
    <source>
        <dbReference type="ARBA" id="ARBA00001946"/>
    </source>
</evidence>
<dbReference type="AlphaFoldDB" id="A0A812YM18"/>
<comment type="caution">
    <text evidence="5">The sequence shown here is derived from an EMBL/GenBank/DDBJ whole genome shotgun (WGS) entry which is preliminary data.</text>
</comment>
<dbReference type="GO" id="GO:0016787">
    <property type="term" value="F:hydrolase activity"/>
    <property type="evidence" value="ECO:0007669"/>
    <property type="project" value="UniProtKB-KW"/>
</dbReference>
<keyword evidence="6" id="KW-1185">Reference proteome</keyword>
<dbReference type="Proteomes" id="UP000649617">
    <property type="component" value="Unassembled WGS sequence"/>
</dbReference>
<dbReference type="InterPro" id="IPR020476">
    <property type="entry name" value="Nudix_hydrolase"/>
</dbReference>
<dbReference type="InterPro" id="IPR020084">
    <property type="entry name" value="NUDIX_hydrolase_CS"/>
</dbReference>
<organism evidence="5 6">
    <name type="scientific">Symbiodinium pilosum</name>
    <name type="common">Dinoflagellate</name>
    <dbReference type="NCBI Taxonomy" id="2952"/>
    <lineage>
        <taxon>Eukaryota</taxon>
        <taxon>Sar</taxon>
        <taxon>Alveolata</taxon>
        <taxon>Dinophyceae</taxon>
        <taxon>Suessiales</taxon>
        <taxon>Symbiodiniaceae</taxon>
        <taxon>Symbiodinium</taxon>
    </lineage>
</organism>
<gene>
    <name evidence="5" type="ORF">SPIL2461_LOCUS23260</name>
</gene>
<dbReference type="SUPFAM" id="SSF55811">
    <property type="entry name" value="Nudix"/>
    <property type="match status" value="1"/>
</dbReference>
<evidence type="ECO:0000259" key="4">
    <source>
        <dbReference type="PROSITE" id="PS51462"/>
    </source>
</evidence>
<dbReference type="PANTHER" id="PTHR43046">
    <property type="entry name" value="GDP-MANNOSE MANNOSYL HYDROLASE"/>
    <property type="match status" value="1"/>
</dbReference>
<dbReference type="EMBL" id="CAJNIZ010048094">
    <property type="protein sequence ID" value="CAE7782032.1"/>
    <property type="molecule type" value="Genomic_DNA"/>
</dbReference>
<reference evidence="5" key="1">
    <citation type="submission" date="2021-02" db="EMBL/GenBank/DDBJ databases">
        <authorList>
            <person name="Dougan E. K."/>
            <person name="Rhodes N."/>
            <person name="Thang M."/>
            <person name="Chan C."/>
        </authorList>
    </citation>
    <scope>NUCLEOTIDE SEQUENCE</scope>
</reference>
<sequence>VLLVKRSATSRVAPGCWARPGGAVEFKESNEAALTRELREETGLEIVDPQLLDVSSQISSSSHWISIGYVAQLAPGCLAESAVNREPAKHDELAFFDLEELPAPIADFTASALECLRAKRRRKGDAP</sequence>
<comment type="cofactor">
    <cofactor evidence="1">
        <name>Mg(2+)</name>
        <dbReference type="ChEBI" id="CHEBI:18420"/>
    </cofactor>
</comment>